<accession>A0ABV0D3U6</accession>
<evidence type="ECO:0000313" key="1">
    <source>
        <dbReference type="EMBL" id="MEN8625340.1"/>
    </source>
</evidence>
<gene>
    <name evidence="1" type="ORF">ABFV72_04890</name>
</gene>
<comment type="caution">
    <text evidence="1">The sequence shown here is derived from an EMBL/GenBank/DDBJ whole genome shotgun (WGS) entry which is preliminary data.</text>
</comment>
<proteinExistence type="predicted"/>
<keyword evidence="2" id="KW-1185">Reference proteome</keyword>
<dbReference type="EMBL" id="JBDLOB010000002">
    <property type="protein sequence ID" value="MEN8625340.1"/>
    <property type="molecule type" value="Genomic_DNA"/>
</dbReference>
<dbReference type="Proteomes" id="UP001414441">
    <property type="component" value="Unassembled WGS sequence"/>
</dbReference>
<protein>
    <submittedName>
        <fullName evidence="1">Uncharacterized protein</fullName>
    </submittedName>
</protein>
<name>A0ABV0D3U6_9GAMM</name>
<dbReference type="RefSeq" id="WP_347162655.1">
    <property type="nucleotide sequence ID" value="NZ_JBDLOB010000002.1"/>
</dbReference>
<evidence type="ECO:0000313" key="2">
    <source>
        <dbReference type="Proteomes" id="UP001414441"/>
    </source>
</evidence>
<sequence length="349" mass="40695">MHNDSYSEKVNNSEFILLTGDGKNGLNHLRYWVPEFIKAQVKFSILVRNAELLRLVQKEYRLVNILFAKSALDVEATLTKLVDLKAIFFMSNPANNIHILRFNKYKHIFLGSENSDRDAQVTKVLRAYDELWLSSQSSIDKLKLKINIEDLTIKKIGKPQFRKIQDPVVKKDQKTVLLLISSQKNIYSNSNILTQLVGNFPKGYNIKIVLEQSLDNKNLLFKNLKAQLVEFVLINKINCHIYDNFNKDLLLDTDYLVCDINNYQQELLAESALICMYTPDGINLEDMFENKYISFNGISKFSTEEDLQDIFSEHENLYRRQKDFSEYWIGISYIENDEFTKNLQNLSTN</sequence>
<organism evidence="1 2">
    <name type="scientific">Psychrobacter proteolyticus</name>
    <dbReference type="NCBI Taxonomy" id="147825"/>
    <lineage>
        <taxon>Bacteria</taxon>
        <taxon>Pseudomonadati</taxon>
        <taxon>Pseudomonadota</taxon>
        <taxon>Gammaproteobacteria</taxon>
        <taxon>Moraxellales</taxon>
        <taxon>Moraxellaceae</taxon>
        <taxon>Psychrobacter</taxon>
    </lineage>
</organism>
<reference evidence="1 2" key="1">
    <citation type="submission" date="2024-05" db="EMBL/GenBank/DDBJ databases">
        <title>Genome sequencing of Marine Estuary Bacteria, Pseudoalteromonas distincta strain FA, Psychrobacter proteolyticus strain EA, and Shewanella baltica strain CA.</title>
        <authorList>
            <person name="Dieffenbach S.A."/>
            <person name="Maclea K.S."/>
        </authorList>
    </citation>
    <scope>NUCLEOTIDE SEQUENCE [LARGE SCALE GENOMIC DNA]</scope>
    <source>
        <strain evidence="1 2">EA</strain>
    </source>
</reference>